<proteinExistence type="predicted"/>
<comment type="caution">
    <text evidence="3">The sequence shown here is derived from an EMBL/GenBank/DDBJ whole genome shotgun (WGS) entry which is preliminary data.</text>
</comment>
<reference evidence="3 4" key="1">
    <citation type="submission" date="2019-10" db="EMBL/GenBank/DDBJ databases">
        <authorList>
            <person name="Palmer J.M."/>
        </authorList>
    </citation>
    <scope>NUCLEOTIDE SEQUENCE [LARGE SCALE GENOMIC DNA]</scope>
    <source>
        <strain evidence="3 4">TWF730</strain>
    </source>
</reference>
<evidence type="ECO:0000256" key="1">
    <source>
        <dbReference type="SAM" id="MobiDB-lite"/>
    </source>
</evidence>
<feature type="compositionally biased region" description="Acidic residues" evidence="1">
    <location>
        <begin position="509"/>
        <end position="522"/>
    </location>
</feature>
<dbReference type="EMBL" id="JAVHNS010000010">
    <property type="protein sequence ID" value="KAK6342151.1"/>
    <property type="molecule type" value="Genomic_DNA"/>
</dbReference>
<accession>A0AAV9UJ24</accession>
<dbReference type="PROSITE" id="PS50181">
    <property type="entry name" value="FBOX"/>
    <property type="match status" value="1"/>
</dbReference>
<feature type="compositionally biased region" description="Low complexity" evidence="1">
    <location>
        <begin position="650"/>
        <end position="684"/>
    </location>
</feature>
<evidence type="ECO:0000259" key="2">
    <source>
        <dbReference type="PROSITE" id="PS50181"/>
    </source>
</evidence>
<feature type="region of interest" description="Disordered" evidence="1">
    <location>
        <begin position="470"/>
        <end position="527"/>
    </location>
</feature>
<feature type="compositionally biased region" description="Polar residues" evidence="1">
    <location>
        <begin position="474"/>
        <end position="484"/>
    </location>
</feature>
<evidence type="ECO:0000313" key="4">
    <source>
        <dbReference type="Proteomes" id="UP001373714"/>
    </source>
</evidence>
<keyword evidence="4" id="KW-1185">Reference proteome</keyword>
<gene>
    <name evidence="3" type="ORF">TWF730_001630</name>
</gene>
<name>A0AAV9UJ24_9PEZI</name>
<dbReference type="Proteomes" id="UP001373714">
    <property type="component" value="Unassembled WGS sequence"/>
</dbReference>
<feature type="region of interest" description="Disordered" evidence="1">
    <location>
        <begin position="650"/>
        <end position="725"/>
    </location>
</feature>
<dbReference type="AlphaFoldDB" id="A0AAV9UJ24"/>
<feature type="domain" description="F-box" evidence="2">
    <location>
        <begin position="1"/>
        <end position="35"/>
    </location>
</feature>
<dbReference type="CDD" id="cd09917">
    <property type="entry name" value="F-box_SF"/>
    <property type="match status" value="1"/>
</dbReference>
<dbReference type="InterPro" id="IPR001810">
    <property type="entry name" value="F-box_dom"/>
</dbReference>
<protein>
    <recommendedName>
        <fullName evidence="2">F-box domain-containing protein</fullName>
    </recommendedName>
</protein>
<sequence>MADILSVPLEVLFLIVGHLGADDLKSLRLACRELNGKTAGVHVEALFKCRTYFATIPDLEALLELTRHPSGANLRLKHLQIDVASPYVHIRPNLLLNSLGDDDDEEELRPPKLFNRTCFAYDCHNFEGLKQSEDQALIFAALQNLPNLEVIEFVDRHGIPSEKALAKHYPLSAAPEYKEQFIAFYKDHAVRQRRDRMTILLFYVMAALKHAPCRIKEILVDNPRHGYMYTSLGWFDSHRRHISRLAAPLENLKVLEMNLCYPWPPEDHRDFDEFGPIKLTEGELKCLPEFLTNTVPNVEKLRLNFAEILPELNTNNLHVWIRPEGRRYEPTFFLKKMEIKLPRIKRLELIGIPFVPDELIEILLRPHKATLRHLLLEDCVLQETPQCWSTIFSLLKGELTLETFSFHTKTVDRRISLVGKMPHLFKVQGHVNDSKHKCEVQASGKKPLVSTNFWEALDMIIDFEAKLLDPKTPNEAQPRNQSDPLQEGDNSSSSDNDSDHGDWPINVWDDLDDDFDDDDDDGMGPMGPMGPLGPIGIGPIPPFPLPLPTLPPGLPDLISHFPMAGAPPRTYTLHGNPQPRYQFARADQTGHLVRPGANPSSALAPGSVIVQDFVVPGNMLDTVAMEGQPLTTQNIIRNLLPGALDVGVTPAPAGPAGASNPSAPTTGPSTSGPSTAGTPAAGPSIAGPAVLPPPPIGFQTAAQLFGFPDENEDGLDDGRPSCQQQ</sequence>
<organism evidence="3 4">
    <name type="scientific">Orbilia blumenaviensis</name>
    <dbReference type="NCBI Taxonomy" id="1796055"/>
    <lineage>
        <taxon>Eukaryota</taxon>
        <taxon>Fungi</taxon>
        <taxon>Dikarya</taxon>
        <taxon>Ascomycota</taxon>
        <taxon>Pezizomycotina</taxon>
        <taxon>Orbiliomycetes</taxon>
        <taxon>Orbiliales</taxon>
        <taxon>Orbiliaceae</taxon>
        <taxon>Orbilia</taxon>
    </lineage>
</organism>
<evidence type="ECO:0000313" key="3">
    <source>
        <dbReference type="EMBL" id="KAK6342151.1"/>
    </source>
</evidence>